<keyword evidence="3" id="KW-1185">Reference proteome</keyword>
<evidence type="ECO:0000313" key="3">
    <source>
        <dbReference type="Proteomes" id="UP000800040"/>
    </source>
</evidence>
<keyword evidence="1" id="KW-0472">Membrane</keyword>
<feature type="transmembrane region" description="Helical" evidence="1">
    <location>
        <begin position="26"/>
        <end position="43"/>
    </location>
</feature>
<accession>A0A6A5KBL4</accession>
<protein>
    <submittedName>
        <fullName evidence="2">Uncharacterized protein</fullName>
    </submittedName>
</protein>
<evidence type="ECO:0000313" key="2">
    <source>
        <dbReference type="EMBL" id="KAF1833680.1"/>
    </source>
</evidence>
<gene>
    <name evidence="2" type="ORF">BDW02DRAFT_371878</name>
</gene>
<sequence length="64" mass="7809">MGYDFGRGGYIYRRHWRRHIQMDSTIYGWAAICFYIVTTKLPYRGWHRHSAYMACRCPPDWGLY</sequence>
<dbReference type="EMBL" id="ML975314">
    <property type="protein sequence ID" value="KAF1833680.1"/>
    <property type="molecule type" value="Genomic_DNA"/>
</dbReference>
<dbReference type="AlphaFoldDB" id="A0A6A5KBL4"/>
<proteinExistence type="predicted"/>
<evidence type="ECO:0000256" key="1">
    <source>
        <dbReference type="SAM" id="Phobius"/>
    </source>
</evidence>
<keyword evidence="1" id="KW-0812">Transmembrane</keyword>
<keyword evidence="1" id="KW-1133">Transmembrane helix</keyword>
<reference evidence="2" key="1">
    <citation type="submission" date="2020-01" db="EMBL/GenBank/DDBJ databases">
        <authorList>
            <consortium name="DOE Joint Genome Institute"/>
            <person name="Haridas S."/>
            <person name="Albert R."/>
            <person name="Binder M."/>
            <person name="Bloem J."/>
            <person name="Labutti K."/>
            <person name="Salamov A."/>
            <person name="Andreopoulos B."/>
            <person name="Baker S.E."/>
            <person name="Barry K."/>
            <person name="Bills G."/>
            <person name="Bluhm B.H."/>
            <person name="Cannon C."/>
            <person name="Castanera R."/>
            <person name="Culley D.E."/>
            <person name="Daum C."/>
            <person name="Ezra D."/>
            <person name="Gonzalez J.B."/>
            <person name="Henrissat B."/>
            <person name="Kuo A."/>
            <person name="Liang C."/>
            <person name="Lipzen A."/>
            <person name="Lutzoni F."/>
            <person name="Magnuson J."/>
            <person name="Mondo S."/>
            <person name="Nolan M."/>
            <person name="Ohm R."/>
            <person name="Pangilinan J."/>
            <person name="Park H.-J."/>
            <person name="Ramirez L."/>
            <person name="Alfaro M."/>
            <person name="Sun H."/>
            <person name="Tritt A."/>
            <person name="Yoshinaga Y."/>
            <person name="Zwiers L.-H."/>
            <person name="Turgeon B.G."/>
            <person name="Goodwin S.B."/>
            <person name="Spatafora J.W."/>
            <person name="Crous P.W."/>
            <person name="Grigoriev I.V."/>
        </authorList>
    </citation>
    <scope>NUCLEOTIDE SEQUENCE</scope>
    <source>
        <strain evidence="2">P77</strain>
    </source>
</reference>
<organism evidence="2 3">
    <name type="scientific">Decorospora gaudefroyi</name>
    <dbReference type="NCBI Taxonomy" id="184978"/>
    <lineage>
        <taxon>Eukaryota</taxon>
        <taxon>Fungi</taxon>
        <taxon>Dikarya</taxon>
        <taxon>Ascomycota</taxon>
        <taxon>Pezizomycotina</taxon>
        <taxon>Dothideomycetes</taxon>
        <taxon>Pleosporomycetidae</taxon>
        <taxon>Pleosporales</taxon>
        <taxon>Pleosporineae</taxon>
        <taxon>Pleosporaceae</taxon>
        <taxon>Decorospora</taxon>
    </lineage>
</organism>
<dbReference type="Proteomes" id="UP000800040">
    <property type="component" value="Unassembled WGS sequence"/>
</dbReference>
<name>A0A6A5KBL4_9PLEO</name>